<evidence type="ECO:0000313" key="4">
    <source>
        <dbReference type="EMBL" id="MEC5388037.1"/>
    </source>
</evidence>
<name>A0ABU6K839_9RHOO</name>
<gene>
    <name evidence="4" type="ORF">VVD49_20055</name>
</gene>
<dbReference type="InterPro" id="IPR023346">
    <property type="entry name" value="Lysozyme-like_dom_sf"/>
</dbReference>
<dbReference type="PANTHER" id="PTHR37423:SF2">
    <property type="entry name" value="MEMBRANE-BOUND LYTIC MUREIN TRANSGLYCOSYLASE C"/>
    <property type="match status" value="1"/>
</dbReference>
<evidence type="ECO:0000259" key="3">
    <source>
        <dbReference type="Pfam" id="PF01464"/>
    </source>
</evidence>
<dbReference type="Gene3D" id="1.10.530.10">
    <property type="match status" value="1"/>
</dbReference>
<comment type="caution">
    <text evidence="4">The sequence shown here is derived from an EMBL/GenBank/DDBJ whole genome shotgun (WGS) entry which is preliminary data.</text>
</comment>
<organism evidence="4 5">
    <name type="scientific">Uliginosibacterium silvisoli</name>
    <dbReference type="NCBI Taxonomy" id="3114758"/>
    <lineage>
        <taxon>Bacteria</taxon>
        <taxon>Pseudomonadati</taxon>
        <taxon>Pseudomonadota</taxon>
        <taxon>Betaproteobacteria</taxon>
        <taxon>Rhodocyclales</taxon>
        <taxon>Zoogloeaceae</taxon>
        <taxon>Uliginosibacterium</taxon>
    </lineage>
</organism>
<proteinExistence type="inferred from homology"/>
<feature type="chain" id="PRO_5045805212" evidence="2">
    <location>
        <begin position="30"/>
        <end position="221"/>
    </location>
</feature>
<feature type="signal peptide" evidence="2">
    <location>
        <begin position="1"/>
        <end position="29"/>
    </location>
</feature>
<accession>A0ABU6K839</accession>
<protein>
    <submittedName>
        <fullName evidence="4">Lytic transglycosylase domain-containing protein</fullName>
        <ecNumber evidence="4">4.2.2.n1</ecNumber>
    </submittedName>
</protein>
<dbReference type="GO" id="GO:0016829">
    <property type="term" value="F:lyase activity"/>
    <property type="evidence" value="ECO:0007669"/>
    <property type="project" value="UniProtKB-KW"/>
</dbReference>
<dbReference type="EMBL" id="JAYXHS010000004">
    <property type="protein sequence ID" value="MEC5388037.1"/>
    <property type="molecule type" value="Genomic_DNA"/>
</dbReference>
<dbReference type="SUPFAM" id="SSF53955">
    <property type="entry name" value="Lysozyme-like"/>
    <property type="match status" value="1"/>
</dbReference>
<evidence type="ECO:0000256" key="2">
    <source>
        <dbReference type="SAM" id="SignalP"/>
    </source>
</evidence>
<dbReference type="EC" id="4.2.2.n1" evidence="4"/>
<dbReference type="Proteomes" id="UP001331561">
    <property type="component" value="Unassembled WGS sequence"/>
</dbReference>
<sequence>MTSPQTLARFSAKALLICVSLGLSGLALAGGQREEALAASVQASMQKAISDTASPEPIFASEDEKLRWLTEMSPRLVKRLPDTRDRVEFLKTVYYEAQRAGLDPQLVLGLIEVESAFRKYAVSSVGARGFMQVMPFWVKQIGTSEQNLFHLRTNLRYGCTILRHYLDIEKGDLYRALGRYNGSLGRPEYPNMVRAAWEKKWAYEKPKTQAAAPLTTTVAQR</sequence>
<keyword evidence="2" id="KW-0732">Signal</keyword>
<dbReference type="CDD" id="cd00254">
    <property type="entry name" value="LT-like"/>
    <property type="match status" value="1"/>
</dbReference>
<keyword evidence="5" id="KW-1185">Reference proteome</keyword>
<keyword evidence="4" id="KW-0456">Lyase</keyword>
<dbReference type="PANTHER" id="PTHR37423">
    <property type="entry name" value="SOLUBLE LYTIC MUREIN TRANSGLYCOSYLASE-RELATED"/>
    <property type="match status" value="1"/>
</dbReference>
<comment type="similarity">
    <text evidence="1">Belongs to the transglycosylase Slt family.</text>
</comment>
<dbReference type="RefSeq" id="WP_327601008.1">
    <property type="nucleotide sequence ID" value="NZ_JAYXHS010000004.1"/>
</dbReference>
<reference evidence="4 5" key="1">
    <citation type="submission" date="2024-01" db="EMBL/GenBank/DDBJ databases">
        <title>Uliginosibacterium soil sp. nov.</title>
        <authorList>
            <person name="Lv Y."/>
        </authorList>
    </citation>
    <scope>NUCLEOTIDE SEQUENCE [LARGE SCALE GENOMIC DNA]</scope>
    <source>
        <strain evidence="4 5">H3</strain>
    </source>
</reference>
<dbReference type="Pfam" id="PF01464">
    <property type="entry name" value="SLT"/>
    <property type="match status" value="1"/>
</dbReference>
<evidence type="ECO:0000313" key="5">
    <source>
        <dbReference type="Proteomes" id="UP001331561"/>
    </source>
</evidence>
<feature type="domain" description="Transglycosylase SLT" evidence="3">
    <location>
        <begin position="96"/>
        <end position="186"/>
    </location>
</feature>
<evidence type="ECO:0000256" key="1">
    <source>
        <dbReference type="ARBA" id="ARBA00007734"/>
    </source>
</evidence>
<dbReference type="InterPro" id="IPR008258">
    <property type="entry name" value="Transglycosylase_SLT_dom_1"/>
</dbReference>